<sequence>MQEAEFKAWLAERGANTESGRNTPAHAVPTIENNLAALGSSHVALAAAWTLVIGTRLMHEREELALTGIGAVR</sequence>
<organism evidence="1 2">
    <name type="scientific">Sphingobium fuliginis (strain ATCC 27551)</name>
    <dbReference type="NCBI Taxonomy" id="336203"/>
    <lineage>
        <taxon>Bacteria</taxon>
        <taxon>Pseudomonadati</taxon>
        <taxon>Pseudomonadota</taxon>
        <taxon>Alphaproteobacteria</taxon>
        <taxon>Sphingomonadales</taxon>
        <taxon>Sphingomonadaceae</taxon>
        <taxon>Sphingobium</taxon>
    </lineage>
</organism>
<name>A0ABQ1EU32_SPHSA</name>
<proteinExistence type="predicted"/>
<dbReference type="Proteomes" id="UP000628109">
    <property type="component" value="Unassembled WGS sequence"/>
</dbReference>
<dbReference type="EMBL" id="BMDU01000002">
    <property type="protein sequence ID" value="GFZ86581.1"/>
    <property type="molecule type" value="Genomic_DNA"/>
</dbReference>
<comment type="caution">
    <text evidence="1">The sequence shown here is derived from an EMBL/GenBank/DDBJ whole genome shotgun (WGS) entry which is preliminary data.</text>
</comment>
<evidence type="ECO:0000313" key="2">
    <source>
        <dbReference type="Proteomes" id="UP000628109"/>
    </source>
</evidence>
<evidence type="ECO:0000313" key="1">
    <source>
        <dbReference type="EMBL" id="GFZ86581.1"/>
    </source>
</evidence>
<accession>A0ABQ1EU32</accession>
<keyword evidence="2" id="KW-1185">Reference proteome</keyword>
<gene>
    <name evidence="1" type="ORF">GCM10019071_15060</name>
</gene>
<protein>
    <submittedName>
        <fullName evidence="1">Uncharacterized protein</fullName>
    </submittedName>
</protein>
<reference evidence="2" key="1">
    <citation type="journal article" date="2019" name="Int. J. Syst. Evol. Microbiol.">
        <title>The Global Catalogue of Microorganisms (GCM) 10K type strain sequencing project: providing services to taxonomists for standard genome sequencing and annotation.</title>
        <authorList>
            <consortium name="The Broad Institute Genomics Platform"/>
            <consortium name="The Broad Institute Genome Sequencing Center for Infectious Disease"/>
            <person name="Wu L."/>
            <person name="Ma J."/>
        </authorList>
    </citation>
    <scope>NUCLEOTIDE SEQUENCE [LARGE SCALE GENOMIC DNA]</scope>
    <source>
        <strain evidence="2">CCM 7327</strain>
    </source>
</reference>